<dbReference type="GO" id="GO:0000433">
    <property type="term" value="P:carbon catabolite repression of transcription from RNA polymerase II promoter by glucose"/>
    <property type="evidence" value="ECO:0007669"/>
    <property type="project" value="TreeGrafter"/>
</dbReference>
<dbReference type="PANTHER" id="PTHR47428">
    <property type="entry name" value="REGULATORY PROTEIN MIG1-RELATED"/>
    <property type="match status" value="1"/>
</dbReference>
<dbReference type="SUPFAM" id="SSF57667">
    <property type="entry name" value="beta-beta-alpha zinc fingers"/>
    <property type="match status" value="1"/>
</dbReference>
<reference evidence="12 13" key="1">
    <citation type="submission" date="2014-04" db="EMBL/GenBank/DDBJ databases">
        <authorList>
            <consortium name="DOE Joint Genome Institute"/>
            <person name="Kuo A."/>
            <person name="Gay G."/>
            <person name="Dore J."/>
            <person name="Kohler A."/>
            <person name="Nagy L.G."/>
            <person name="Floudas D."/>
            <person name="Copeland A."/>
            <person name="Barry K.W."/>
            <person name="Cichocki N."/>
            <person name="Veneault-Fourrey C."/>
            <person name="LaButti K."/>
            <person name="Lindquist E.A."/>
            <person name="Lipzen A."/>
            <person name="Lundell T."/>
            <person name="Morin E."/>
            <person name="Murat C."/>
            <person name="Sun H."/>
            <person name="Tunlid A."/>
            <person name="Henrissat B."/>
            <person name="Grigoriev I.V."/>
            <person name="Hibbett D.S."/>
            <person name="Martin F."/>
            <person name="Nordberg H.P."/>
            <person name="Cantor M.N."/>
            <person name="Hua S.X."/>
        </authorList>
    </citation>
    <scope>NUCLEOTIDE SEQUENCE [LARGE SCALE GENOMIC DNA]</scope>
    <source>
        <strain evidence="13">h7</strain>
    </source>
</reference>
<dbReference type="Proteomes" id="UP000053424">
    <property type="component" value="Unassembled WGS sequence"/>
</dbReference>
<evidence type="ECO:0000313" key="13">
    <source>
        <dbReference type="Proteomes" id="UP000053424"/>
    </source>
</evidence>
<dbReference type="InterPro" id="IPR051007">
    <property type="entry name" value="creA/MIG_C2H2-ZnF"/>
</dbReference>
<evidence type="ECO:0000256" key="1">
    <source>
        <dbReference type="ARBA" id="ARBA00004123"/>
    </source>
</evidence>
<dbReference type="OrthoDB" id="3437960at2759"/>
<evidence type="ECO:0000256" key="7">
    <source>
        <dbReference type="ARBA" id="ARBA00023163"/>
    </source>
</evidence>
<keyword evidence="3" id="KW-0677">Repeat</keyword>
<dbReference type="GO" id="GO:0000978">
    <property type="term" value="F:RNA polymerase II cis-regulatory region sequence-specific DNA binding"/>
    <property type="evidence" value="ECO:0007669"/>
    <property type="project" value="TreeGrafter"/>
</dbReference>
<keyword evidence="8" id="KW-0539">Nucleus</keyword>
<name>A0A0C2Y382_HEBCY</name>
<gene>
    <name evidence="12" type="ORF">M413DRAFT_443307</name>
</gene>
<keyword evidence="6" id="KW-0805">Transcription regulation</keyword>
<evidence type="ECO:0000256" key="4">
    <source>
        <dbReference type="ARBA" id="ARBA00022771"/>
    </source>
</evidence>
<evidence type="ECO:0000256" key="10">
    <source>
        <dbReference type="SAM" id="MobiDB-lite"/>
    </source>
</evidence>
<dbReference type="HOGENOM" id="CLU_2133814_0_0_1"/>
<reference evidence="13" key="2">
    <citation type="submission" date="2015-01" db="EMBL/GenBank/DDBJ databases">
        <title>Evolutionary Origins and Diversification of the Mycorrhizal Mutualists.</title>
        <authorList>
            <consortium name="DOE Joint Genome Institute"/>
            <consortium name="Mycorrhizal Genomics Consortium"/>
            <person name="Kohler A."/>
            <person name="Kuo A."/>
            <person name="Nagy L.G."/>
            <person name="Floudas D."/>
            <person name="Copeland A."/>
            <person name="Barry K.W."/>
            <person name="Cichocki N."/>
            <person name="Veneault-Fourrey C."/>
            <person name="LaButti K."/>
            <person name="Lindquist E.A."/>
            <person name="Lipzen A."/>
            <person name="Lundell T."/>
            <person name="Morin E."/>
            <person name="Murat C."/>
            <person name="Riley R."/>
            <person name="Ohm R."/>
            <person name="Sun H."/>
            <person name="Tunlid A."/>
            <person name="Henrissat B."/>
            <person name="Grigoriev I.V."/>
            <person name="Hibbett D.S."/>
            <person name="Martin F."/>
        </authorList>
    </citation>
    <scope>NUCLEOTIDE SEQUENCE [LARGE SCALE GENOMIC DNA]</scope>
    <source>
        <strain evidence="13">h7</strain>
    </source>
</reference>
<keyword evidence="5" id="KW-0862">Zinc</keyword>
<evidence type="ECO:0000259" key="11">
    <source>
        <dbReference type="PROSITE" id="PS50157"/>
    </source>
</evidence>
<evidence type="ECO:0000256" key="8">
    <source>
        <dbReference type="ARBA" id="ARBA00023242"/>
    </source>
</evidence>
<accession>A0A0C2Y382</accession>
<dbReference type="InterPro" id="IPR036236">
    <property type="entry name" value="Znf_C2H2_sf"/>
</dbReference>
<dbReference type="Gene3D" id="3.30.160.60">
    <property type="entry name" value="Classic Zinc Finger"/>
    <property type="match status" value="1"/>
</dbReference>
<dbReference type="GO" id="GO:0005634">
    <property type="term" value="C:nucleus"/>
    <property type="evidence" value="ECO:0007669"/>
    <property type="project" value="UniProtKB-SubCell"/>
</dbReference>
<keyword evidence="4 9" id="KW-0863">Zinc-finger</keyword>
<proteinExistence type="predicted"/>
<dbReference type="PROSITE" id="PS50157">
    <property type="entry name" value="ZINC_FINGER_C2H2_2"/>
    <property type="match status" value="1"/>
</dbReference>
<organism evidence="12 13">
    <name type="scientific">Hebeloma cylindrosporum</name>
    <dbReference type="NCBI Taxonomy" id="76867"/>
    <lineage>
        <taxon>Eukaryota</taxon>
        <taxon>Fungi</taxon>
        <taxon>Dikarya</taxon>
        <taxon>Basidiomycota</taxon>
        <taxon>Agaricomycotina</taxon>
        <taxon>Agaricomycetes</taxon>
        <taxon>Agaricomycetidae</taxon>
        <taxon>Agaricales</taxon>
        <taxon>Agaricineae</taxon>
        <taxon>Hymenogastraceae</taxon>
        <taxon>Hebeloma</taxon>
    </lineage>
</organism>
<dbReference type="AlphaFoldDB" id="A0A0C2Y382"/>
<dbReference type="PANTHER" id="PTHR47428:SF1">
    <property type="entry name" value="REGULATORY PROTEIN MIG1-RELATED"/>
    <property type="match status" value="1"/>
</dbReference>
<protein>
    <recommendedName>
        <fullName evidence="11">C2H2-type domain-containing protein</fullName>
    </recommendedName>
</protein>
<keyword evidence="2" id="KW-0479">Metal-binding</keyword>
<sequence>MEFMSKKRTQTSCFSHISEIRSYTGEKPFIYRLPGCDKPFTRSDALTKHMRLQHNILPPAPGRCGSRKRKRGEHQALMTSSSTPNIFKVNVDPHTPSEYVDGVENDGVRIGQR</sequence>
<dbReference type="EMBL" id="KN831774">
    <property type="protein sequence ID" value="KIM44298.1"/>
    <property type="molecule type" value="Genomic_DNA"/>
</dbReference>
<evidence type="ECO:0000256" key="5">
    <source>
        <dbReference type="ARBA" id="ARBA00022833"/>
    </source>
</evidence>
<evidence type="ECO:0000256" key="2">
    <source>
        <dbReference type="ARBA" id="ARBA00022723"/>
    </source>
</evidence>
<keyword evidence="13" id="KW-1185">Reference proteome</keyword>
<dbReference type="InterPro" id="IPR013087">
    <property type="entry name" value="Znf_C2H2_type"/>
</dbReference>
<dbReference type="GO" id="GO:0005737">
    <property type="term" value="C:cytoplasm"/>
    <property type="evidence" value="ECO:0007669"/>
    <property type="project" value="TreeGrafter"/>
</dbReference>
<evidence type="ECO:0000256" key="9">
    <source>
        <dbReference type="PROSITE-ProRule" id="PRU00042"/>
    </source>
</evidence>
<comment type="subcellular location">
    <subcellularLocation>
        <location evidence="1">Nucleus</location>
    </subcellularLocation>
</comment>
<dbReference type="STRING" id="686832.A0A0C2Y382"/>
<dbReference type="GO" id="GO:0008270">
    <property type="term" value="F:zinc ion binding"/>
    <property type="evidence" value="ECO:0007669"/>
    <property type="project" value="UniProtKB-KW"/>
</dbReference>
<feature type="domain" description="C2H2-type" evidence="11">
    <location>
        <begin position="31"/>
        <end position="59"/>
    </location>
</feature>
<feature type="region of interest" description="Disordered" evidence="10">
    <location>
        <begin position="75"/>
        <end position="113"/>
    </location>
</feature>
<evidence type="ECO:0000256" key="6">
    <source>
        <dbReference type="ARBA" id="ARBA00023015"/>
    </source>
</evidence>
<keyword evidence="7" id="KW-0804">Transcription</keyword>
<evidence type="ECO:0000256" key="3">
    <source>
        <dbReference type="ARBA" id="ARBA00022737"/>
    </source>
</evidence>
<dbReference type="Pfam" id="PF00096">
    <property type="entry name" value="zf-C2H2"/>
    <property type="match status" value="1"/>
</dbReference>
<evidence type="ECO:0000313" key="12">
    <source>
        <dbReference type="EMBL" id="KIM44298.1"/>
    </source>
</evidence>